<gene>
    <name evidence="1" type="ORF">T4C_7575</name>
</gene>
<evidence type="ECO:0000313" key="1">
    <source>
        <dbReference type="EMBL" id="KRZ00690.1"/>
    </source>
</evidence>
<dbReference type="Proteomes" id="UP000054826">
    <property type="component" value="Unassembled WGS sequence"/>
</dbReference>
<organism evidence="1 2">
    <name type="scientific">Trichinella pseudospiralis</name>
    <name type="common">Parasitic roundworm</name>
    <dbReference type="NCBI Taxonomy" id="6337"/>
    <lineage>
        <taxon>Eukaryota</taxon>
        <taxon>Metazoa</taxon>
        <taxon>Ecdysozoa</taxon>
        <taxon>Nematoda</taxon>
        <taxon>Enoplea</taxon>
        <taxon>Dorylaimia</taxon>
        <taxon>Trichinellida</taxon>
        <taxon>Trichinellidae</taxon>
        <taxon>Trichinella</taxon>
    </lineage>
</organism>
<evidence type="ECO:0000313" key="2">
    <source>
        <dbReference type="Proteomes" id="UP000054826"/>
    </source>
</evidence>
<reference evidence="1 2" key="1">
    <citation type="submission" date="2015-01" db="EMBL/GenBank/DDBJ databases">
        <title>Evolution of Trichinella species and genotypes.</title>
        <authorList>
            <person name="Korhonen P.K."/>
            <person name="Edoardo P."/>
            <person name="Giuseppe L.R."/>
            <person name="Gasser R.B."/>
        </authorList>
    </citation>
    <scope>NUCLEOTIDE SEQUENCE [LARGE SCALE GENOMIC DNA]</scope>
    <source>
        <strain evidence="1">ISS176</strain>
    </source>
</reference>
<dbReference type="EMBL" id="JYDV01001011">
    <property type="protein sequence ID" value="KRZ00690.1"/>
    <property type="molecule type" value="Genomic_DNA"/>
</dbReference>
<dbReference type="AlphaFoldDB" id="A0A0V1GRE4"/>
<sequence length="36" mass="4122">MFCKVSTLPISIHWKVAEGCKADILLQLYVSFSKHK</sequence>
<proteinExistence type="predicted"/>
<name>A0A0V1GRE4_TRIPS</name>
<comment type="caution">
    <text evidence="1">The sequence shown here is derived from an EMBL/GenBank/DDBJ whole genome shotgun (WGS) entry which is preliminary data.</text>
</comment>
<accession>A0A0V1GRE4</accession>
<protein>
    <submittedName>
        <fullName evidence="1">Uncharacterized protein</fullName>
    </submittedName>
</protein>